<dbReference type="Pfam" id="PF08809">
    <property type="entry name" value="DUF1799"/>
    <property type="match status" value="1"/>
</dbReference>
<dbReference type="Proteomes" id="UP000001433">
    <property type="component" value="Segment"/>
</dbReference>
<dbReference type="KEGG" id="vg:5247108"/>
<proteinExistence type="predicted"/>
<keyword evidence="2" id="KW-1185">Reference proteome</keyword>
<sequence length="100" mass="11596">MEGFYHRVPTLEELRKEGSPFLPEHFHEPPAEVWPELWPSVKVFIEAASSWRCGPSGPMSLDRLVLFDILRHKQIDGEQRDQVMDHISVMESTALKKLVE</sequence>
<name>A5H1M0_9CAUD</name>
<dbReference type="GeneID" id="5247108"/>
<dbReference type="EMBL" id="DQ777876">
    <property type="protein sequence ID" value="ABK00164.2"/>
    <property type="molecule type" value="Genomic_DNA"/>
</dbReference>
<reference evidence="1 2" key="1">
    <citation type="journal article" date="2007" name="BMC Genomics">
        <title>Comparison of genomes of three Xanthomonas oryzae bacteriophages.</title>
        <authorList>
            <person name="Lee C.N."/>
            <person name="Hu R.M."/>
            <person name="Chow T.Y."/>
            <person name="Lin J.W."/>
            <person name="Chen H.Y."/>
            <person name="Tseng Y.H."/>
            <person name="Weng S.F."/>
        </authorList>
    </citation>
    <scope>NUCLEOTIDE SEQUENCE</scope>
</reference>
<evidence type="ECO:0000313" key="2">
    <source>
        <dbReference type="Proteomes" id="UP000001433"/>
    </source>
</evidence>
<dbReference type="RefSeq" id="YP_001285686.2">
    <property type="nucleotide sequence ID" value="NC_009543.1"/>
</dbReference>
<dbReference type="InterPro" id="IPR014915">
    <property type="entry name" value="Phage_TLS_TfmB"/>
</dbReference>
<dbReference type="OrthoDB" id="26452at10239"/>
<protein>
    <submittedName>
        <fullName evidence="1">p16</fullName>
    </submittedName>
</protein>
<organism evidence="1 2">
    <name type="scientific">Xanthomonas phage Xop411</name>
    <dbReference type="NCBI Taxonomy" id="2913975"/>
    <lineage>
        <taxon>Viruses</taxon>
        <taxon>Duplodnaviria</taxon>
        <taxon>Heunggongvirae</taxon>
        <taxon>Uroviricota</taxon>
        <taxon>Caudoviricetes</taxon>
        <taxon>Xipdecavirus</taxon>
        <taxon>Xipdecavirus Xop411</taxon>
    </lineage>
</organism>
<evidence type="ECO:0000313" key="1">
    <source>
        <dbReference type="EMBL" id="ABK00164.2"/>
    </source>
</evidence>
<accession>A5H1M0</accession>